<sequence length="93" mass="11535">MKKYYIISKAHSLNEQLDRHKQYEFTTSRKYITNISWFSSINRMYLLMDINERNINFDILYSFRRMFYIQLPILYIFGNTHIADLYFQCKLLK</sequence>
<evidence type="ECO:0000313" key="2">
    <source>
        <dbReference type="Proteomes" id="UP000190150"/>
    </source>
</evidence>
<proteinExistence type="predicted"/>
<dbReference type="EMBL" id="FUZF01000026">
    <property type="protein sequence ID" value="SKC08285.1"/>
    <property type="molecule type" value="Genomic_DNA"/>
</dbReference>
<name>A0A1T5GIS8_9SPHI</name>
<protein>
    <submittedName>
        <fullName evidence="1">Uncharacterized protein</fullName>
    </submittedName>
</protein>
<keyword evidence="2" id="KW-1185">Reference proteome</keyword>
<dbReference type="AlphaFoldDB" id="A0A1T5GIS8"/>
<gene>
    <name evidence="1" type="ORF">SAMN05660841_04108</name>
</gene>
<reference evidence="2" key="1">
    <citation type="submission" date="2017-02" db="EMBL/GenBank/DDBJ databases">
        <authorList>
            <person name="Varghese N."/>
            <person name="Submissions S."/>
        </authorList>
    </citation>
    <scope>NUCLEOTIDE SEQUENCE [LARGE SCALE GENOMIC DNA]</scope>
    <source>
        <strain evidence="2">DSM 24091</strain>
    </source>
</reference>
<organism evidence="1 2">
    <name type="scientific">Sphingobacterium nematocida</name>
    <dbReference type="NCBI Taxonomy" id="1513896"/>
    <lineage>
        <taxon>Bacteria</taxon>
        <taxon>Pseudomonadati</taxon>
        <taxon>Bacteroidota</taxon>
        <taxon>Sphingobacteriia</taxon>
        <taxon>Sphingobacteriales</taxon>
        <taxon>Sphingobacteriaceae</taxon>
        <taxon>Sphingobacterium</taxon>
    </lineage>
</organism>
<dbReference type="Proteomes" id="UP000190150">
    <property type="component" value="Unassembled WGS sequence"/>
</dbReference>
<evidence type="ECO:0000313" key="1">
    <source>
        <dbReference type="EMBL" id="SKC08285.1"/>
    </source>
</evidence>
<accession>A0A1T5GIS8</accession>